<dbReference type="PANTHER" id="PTHR48104:SF30">
    <property type="entry name" value="METACASPASE-1"/>
    <property type="match status" value="1"/>
</dbReference>
<dbReference type="RefSeq" id="WP_309938146.1">
    <property type="nucleotide sequence ID" value="NZ_AP025305.1"/>
</dbReference>
<comment type="caution">
    <text evidence="2">The sequence shown here is derived from an EMBL/GenBank/DDBJ whole genome shotgun (WGS) entry which is preliminary data.</text>
</comment>
<protein>
    <recommendedName>
        <fullName evidence="1">Peptidase C14 caspase domain-containing protein</fullName>
    </recommendedName>
</protein>
<dbReference type="InterPro" id="IPR018247">
    <property type="entry name" value="EF_Hand_1_Ca_BS"/>
</dbReference>
<dbReference type="Gene3D" id="2.120.10.30">
    <property type="entry name" value="TolB, C-terminal domain"/>
    <property type="match status" value="1"/>
</dbReference>
<evidence type="ECO:0000313" key="2">
    <source>
        <dbReference type="EMBL" id="MDR6238638.1"/>
    </source>
</evidence>
<name>A0AAE3XL67_9BACT</name>
<dbReference type="InterPro" id="IPR050452">
    <property type="entry name" value="Metacaspase"/>
</dbReference>
<dbReference type="SUPFAM" id="SSF52129">
    <property type="entry name" value="Caspase-like"/>
    <property type="match status" value="1"/>
</dbReference>
<evidence type="ECO:0000313" key="3">
    <source>
        <dbReference type="Proteomes" id="UP001185092"/>
    </source>
</evidence>
<dbReference type="InterPro" id="IPR029030">
    <property type="entry name" value="Caspase-like_dom_sf"/>
</dbReference>
<keyword evidence="3" id="KW-1185">Reference proteome</keyword>
<dbReference type="Pfam" id="PF00656">
    <property type="entry name" value="Peptidase_C14"/>
    <property type="match status" value="1"/>
</dbReference>
<dbReference type="Gene3D" id="3.40.50.1460">
    <property type="match status" value="1"/>
</dbReference>
<dbReference type="Proteomes" id="UP001185092">
    <property type="component" value="Unassembled WGS sequence"/>
</dbReference>
<dbReference type="EMBL" id="JAVDQD010000002">
    <property type="protein sequence ID" value="MDR6238638.1"/>
    <property type="molecule type" value="Genomic_DNA"/>
</dbReference>
<organism evidence="2 3">
    <name type="scientific">Aureibacter tunicatorum</name>
    <dbReference type="NCBI Taxonomy" id="866807"/>
    <lineage>
        <taxon>Bacteria</taxon>
        <taxon>Pseudomonadati</taxon>
        <taxon>Bacteroidota</taxon>
        <taxon>Cytophagia</taxon>
        <taxon>Cytophagales</taxon>
        <taxon>Persicobacteraceae</taxon>
        <taxon>Aureibacter</taxon>
    </lineage>
</organism>
<feature type="domain" description="Peptidase C14 caspase" evidence="1">
    <location>
        <begin position="665"/>
        <end position="908"/>
    </location>
</feature>
<dbReference type="SUPFAM" id="SSF82171">
    <property type="entry name" value="DPP6 N-terminal domain-like"/>
    <property type="match status" value="1"/>
</dbReference>
<dbReference type="GO" id="GO:0006508">
    <property type="term" value="P:proteolysis"/>
    <property type="evidence" value="ECO:0007669"/>
    <property type="project" value="InterPro"/>
</dbReference>
<gene>
    <name evidence="2" type="ORF">HNQ88_001675</name>
</gene>
<dbReference type="PANTHER" id="PTHR48104">
    <property type="entry name" value="METACASPASE-4"/>
    <property type="match status" value="1"/>
</dbReference>
<accession>A0AAE3XL67</accession>
<dbReference type="InterPro" id="IPR011600">
    <property type="entry name" value="Pept_C14_caspase"/>
</dbReference>
<dbReference type="GO" id="GO:0005737">
    <property type="term" value="C:cytoplasm"/>
    <property type="evidence" value="ECO:0007669"/>
    <property type="project" value="TreeGrafter"/>
</dbReference>
<dbReference type="InterPro" id="IPR011042">
    <property type="entry name" value="6-blade_b-propeller_TolB-like"/>
</dbReference>
<proteinExistence type="predicted"/>
<reference evidence="2" key="1">
    <citation type="submission" date="2023-07" db="EMBL/GenBank/DDBJ databases">
        <title>Genomic Encyclopedia of Type Strains, Phase IV (KMG-IV): sequencing the most valuable type-strain genomes for metagenomic binning, comparative biology and taxonomic classification.</title>
        <authorList>
            <person name="Goeker M."/>
        </authorList>
    </citation>
    <scope>NUCLEOTIDE SEQUENCE</scope>
    <source>
        <strain evidence="2">DSM 26174</strain>
    </source>
</reference>
<evidence type="ECO:0000259" key="1">
    <source>
        <dbReference type="Pfam" id="PF00656"/>
    </source>
</evidence>
<dbReference type="GO" id="GO:0004197">
    <property type="term" value="F:cysteine-type endopeptidase activity"/>
    <property type="evidence" value="ECO:0007669"/>
    <property type="project" value="InterPro"/>
</dbReference>
<dbReference type="AlphaFoldDB" id="A0AAE3XL67"/>
<dbReference type="PROSITE" id="PS00018">
    <property type="entry name" value="EF_HAND_1"/>
    <property type="match status" value="1"/>
</dbReference>
<sequence>MRKIYLSIFSVFLALTGYSNSVKSISSLWDGNVPLCVSYSGDKVAFIDQRSDSGLMLVVESLDEGDMVEIPMPKQCNESMVNSKLIFSRDENYILTGYSESCEAFLIDIEKKQTKPLGSLTNLEFTSDSRYFVGLEGDNVRDGSVVIGKTGTGEVLKKIKNSYEEMHAFEKSNYRLSDRAYEVLEGNQVLLVESGFWKSSQKYSKDKNSSPKANVKWAKYQIETGELENYDRYHIDWTYGEYGDLTHIWKDNPLVISPSGTHVAFTVPAKGSKTHLRVLNLNAIEADDFTKSSKFENLIFSQDGRSVLANAEDKGWVLSLSGGMKAYPFGKEFIGQPKFSEEGKYVVYVDNQQKLRQLVNIKNMRQINLQDGETRDYRFLGFTVDEELVLLQRMDTGEVLSIDLEQGGTRKAELNNAQSAHLKSSLAVLSEDKSKLYWKDDQPDQVNVYDMMLLQANEAKIRHQIVSELAKWQKKGKYENLQSYKDRVNEDTRNDLIESLSDSLTQLYGSRHLEHALAGKAKYEYDTENEVFKISFEKGLPYPMYLSVPIAEAEAFELSNEKKFESPQYTLNGDDFILTYANVKAYDYSDKDTTMVGAYTYDINDALTYNAETISYDFEPLAFKVSSDLPSMYESHKSKAKSLSDSDISVDLNLPVSTMQNPNAIAVVIGNKKYQKCSDVKYAQNDAKTMKKYLVDVLGYREGNIFLLNDAKKSDFELYFGTFINEKGKLYNAIKKGESEVFIYYSGHGAPGLKDHKGYFVPTEADPQYLEITGYPLDVFYKNVSQLPAKDVTVVMDACFSGANVFKDISPITIKSNTSHVINNGVVFASSSDDQVSSWYNAQRHGLFTYFFLKGIHSANADADKNGILTVEELYKYVSDETNGVPYYARRLHGVDQVPKLFGTDLQRSLVIY</sequence>